<feature type="region of interest" description="Disordered" evidence="1">
    <location>
        <begin position="129"/>
        <end position="148"/>
    </location>
</feature>
<dbReference type="EMBL" id="CAUYUJ010014493">
    <property type="protein sequence ID" value="CAK0841934.1"/>
    <property type="molecule type" value="Genomic_DNA"/>
</dbReference>
<evidence type="ECO:0000313" key="3">
    <source>
        <dbReference type="Proteomes" id="UP001189429"/>
    </source>
</evidence>
<feature type="compositionally biased region" description="Low complexity" evidence="1">
    <location>
        <begin position="172"/>
        <end position="183"/>
    </location>
</feature>
<sequence length="210" mass="21634">MRESSSGPGREGVCADLGPRTGSGQGSSRQRSRLARSPTGWGVLATVVDHLPGPLHRWFGAEAAAPSYGAVQTMAPLTPLVLSREDGPQPQRQSLVQIGAVPVARTAPQARSQYLRGSALEPLDIRPLGAPERAPRKPAASGVRHAAAARGSPAAAALALLQRDVQGRRSRASLLAPAARPGAGVSHPQKLRARARAAAANAQASDVADT</sequence>
<dbReference type="Proteomes" id="UP001189429">
    <property type="component" value="Unassembled WGS sequence"/>
</dbReference>
<protein>
    <submittedName>
        <fullName evidence="2">Uncharacterized protein</fullName>
    </submittedName>
</protein>
<feature type="region of interest" description="Disordered" evidence="1">
    <location>
        <begin position="169"/>
        <end position="210"/>
    </location>
</feature>
<gene>
    <name evidence="2" type="ORF">PCOR1329_LOCUS36995</name>
</gene>
<comment type="caution">
    <text evidence="2">The sequence shown here is derived from an EMBL/GenBank/DDBJ whole genome shotgun (WGS) entry which is preliminary data.</text>
</comment>
<feature type="compositionally biased region" description="Low complexity" evidence="1">
    <location>
        <begin position="139"/>
        <end position="148"/>
    </location>
</feature>
<feature type="compositionally biased region" description="Low complexity" evidence="1">
    <location>
        <begin position="18"/>
        <end position="29"/>
    </location>
</feature>
<name>A0ABN9T9U4_9DINO</name>
<reference evidence="2" key="1">
    <citation type="submission" date="2023-10" db="EMBL/GenBank/DDBJ databases">
        <authorList>
            <person name="Chen Y."/>
            <person name="Shah S."/>
            <person name="Dougan E. K."/>
            <person name="Thang M."/>
            <person name="Chan C."/>
        </authorList>
    </citation>
    <scope>NUCLEOTIDE SEQUENCE [LARGE SCALE GENOMIC DNA]</scope>
</reference>
<proteinExistence type="predicted"/>
<accession>A0ABN9T9U4</accession>
<keyword evidence="3" id="KW-1185">Reference proteome</keyword>
<evidence type="ECO:0000313" key="2">
    <source>
        <dbReference type="EMBL" id="CAK0841934.1"/>
    </source>
</evidence>
<evidence type="ECO:0000256" key="1">
    <source>
        <dbReference type="SAM" id="MobiDB-lite"/>
    </source>
</evidence>
<organism evidence="2 3">
    <name type="scientific">Prorocentrum cordatum</name>
    <dbReference type="NCBI Taxonomy" id="2364126"/>
    <lineage>
        <taxon>Eukaryota</taxon>
        <taxon>Sar</taxon>
        <taxon>Alveolata</taxon>
        <taxon>Dinophyceae</taxon>
        <taxon>Prorocentrales</taxon>
        <taxon>Prorocentraceae</taxon>
        <taxon>Prorocentrum</taxon>
    </lineage>
</organism>
<feature type="region of interest" description="Disordered" evidence="1">
    <location>
        <begin position="1"/>
        <end position="39"/>
    </location>
</feature>